<dbReference type="EMBL" id="JRWR01000012">
    <property type="protein sequence ID" value="KHD23823.1"/>
    <property type="molecule type" value="Genomic_DNA"/>
</dbReference>
<evidence type="ECO:0000313" key="1">
    <source>
        <dbReference type="EMBL" id="KHD23823.1"/>
    </source>
</evidence>
<comment type="caution">
    <text evidence="1">The sequence shown here is derived from an EMBL/GenBank/DDBJ whole genome shotgun (WGS) entry which is preliminary data.</text>
</comment>
<organism evidence="1 2">
    <name type="scientific">Vibrio caribbeanicus</name>
    <dbReference type="NCBI Taxonomy" id="701175"/>
    <lineage>
        <taxon>Bacteria</taxon>
        <taxon>Pseudomonadati</taxon>
        <taxon>Pseudomonadota</taxon>
        <taxon>Gammaproteobacteria</taxon>
        <taxon>Vibrionales</taxon>
        <taxon>Vibrionaceae</taxon>
        <taxon>Vibrio</taxon>
    </lineage>
</organism>
<dbReference type="Proteomes" id="UP000030421">
    <property type="component" value="Unassembled WGS sequence"/>
</dbReference>
<reference evidence="1" key="1">
    <citation type="submission" date="2014-10" db="EMBL/GenBank/DDBJ databases">
        <title>Genome sequencing of Vibrio caribbeanicus T14.</title>
        <authorList>
            <person name="Chan K.-G."/>
            <person name="Mohamad N.I."/>
        </authorList>
    </citation>
    <scope>NUCLEOTIDE SEQUENCE</scope>
    <source>
        <strain evidence="1">T14</strain>
    </source>
</reference>
<gene>
    <name evidence="1" type="ORF">NM09_15030</name>
</gene>
<sequence length="518" mass="58679">MLKKTVIALTSVCAFSALADIYGESYSQDFSGYSIQGWGLIAPVAFKYEDRKITLEEKHAYTDRNKILFDVRWTQKTLRALLGSQWNDSLSQRSILQAFSSDNSTCKAKLEIGRAHIYGPYAYDQLVAELDSDLHHCGNTINIENKSGEYNTYTINRSDNASTVRLRTFIPTIPGVRYTFDLDYGTRFSGYDKTQENLIVRLRSDSIEKAELNDVEQTDTLVNEHKITLPLPKYVPNQDFYNAKIEFVADRFFTPIFIRSNDKPNSYGPLLESLNVAPSVNQDLTPEHIELCQSFFKPYSRDLKRCLTTPEPENNLLSCNVDSALQNVVYGKDYADPSIRHEFVRVNREGARPFSDQTRYIPAGMTGAEDSSNFYSVGRSGMTTVRLNCPIEGKSLYVREFSANGVSFAQYPEQGKTKIHLKCLDGDDITSSWYVLADVGEVDQVVSSYTGNDQLLRTNKSLNIQFDNEFEGCRLTAIRFVDQTHKITTQDPHNFDESGLERHISSSDGFEIQALSIQ</sequence>
<evidence type="ECO:0000313" key="2">
    <source>
        <dbReference type="Proteomes" id="UP000030421"/>
    </source>
</evidence>
<protein>
    <submittedName>
        <fullName evidence="1">Uncharacterized protein</fullName>
    </submittedName>
</protein>
<accession>A0ACC4NTI9</accession>
<proteinExistence type="predicted"/>
<keyword evidence="2" id="KW-1185">Reference proteome</keyword>
<name>A0ACC4NTI9_9VIBR</name>